<dbReference type="EMBL" id="CP150484">
    <property type="protein sequence ID" value="WYW17392.1"/>
    <property type="molecule type" value="Genomic_DNA"/>
</dbReference>
<dbReference type="Proteomes" id="UP001456344">
    <property type="component" value="Chromosome"/>
</dbReference>
<gene>
    <name evidence="1" type="ORF">LCL61_17725</name>
</gene>
<keyword evidence="1" id="KW-0560">Oxidoreductase</keyword>
<reference evidence="1" key="1">
    <citation type="submission" date="2023-10" db="EMBL/GenBank/DDBJ databases">
        <title>Whole genome sequencing of actinobacterial strain Amycolatopsis sp. (BCA-696) identifies the underlying plant growth-promoting genes.</title>
        <authorList>
            <person name="Gandham P."/>
            <person name="Vadla N."/>
            <person name="Saji A."/>
            <person name="Srinivas V."/>
            <person name="Ruperao P."/>
            <person name="Selvanayagam S."/>
            <person name="Saxena R.K."/>
            <person name="Rathore A."/>
            <person name="Gopalakrishnan S."/>
            <person name="Thakur V."/>
        </authorList>
    </citation>
    <scope>NUCLEOTIDE SEQUENCE</scope>
    <source>
        <strain evidence="1">BCA-696</strain>
    </source>
</reference>
<keyword evidence="2" id="KW-1185">Reference proteome</keyword>
<protein>
    <submittedName>
        <fullName evidence="1">FAD-binding oxidoreductase</fullName>
        <ecNumber evidence="1">1.-.-.-</ecNumber>
    </submittedName>
</protein>
<evidence type="ECO:0000313" key="2">
    <source>
        <dbReference type="Proteomes" id="UP001456344"/>
    </source>
</evidence>
<name>A0ACD5BDR1_9PSEU</name>
<organism evidence="1 2">
    <name type="scientific">Amycolatopsis coloradensis</name>
    <dbReference type="NCBI Taxonomy" id="76021"/>
    <lineage>
        <taxon>Bacteria</taxon>
        <taxon>Bacillati</taxon>
        <taxon>Actinomycetota</taxon>
        <taxon>Actinomycetes</taxon>
        <taxon>Pseudonocardiales</taxon>
        <taxon>Pseudonocardiaceae</taxon>
        <taxon>Amycolatopsis</taxon>
    </lineage>
</organism>
<evidence type="ECO:0000313" key="1">
    <source>
        <dbReference type="EMBL" id="WYW17392.1"/>
    </source>
</evidence>
<sequence length="496" mass="51823">MTEAGFSRRRFLTTTAALTGTALLTGAGGSAFATGGRERAGGIDLDGLGKAMSGRLLRPGDTGYELAARPWNLALSARRPAAIALVDDRDDVIECVRRAGGRGAPLAARSGGHNYAGFSTPDSGVVVDVTALDKISVRDDGTAVVGSGARLMEVYTALAARGRALPGGTCASVGIAGLTLGGGIGPLTRAYGLTCDRLKAATVVLADGSVHKVDSHRDADLFWALRGGGGGHAGIVTEFTFSTVPAPSPVIFNLEFPAEHTAKVLASWSAWQAAAPKGLTSTCSVEARKQPTASIEGAWIGTDAALDTQLASLIAEVGVAPTERTTTRKSYLDAMLHYAGCDEAKTCHLNTKPGGTVERESFHAASRMVPHTLKAADADRVVEILSGHSDMVLLFDGVGGEVDSVGARDTAYPHRGANASMQIYGWSETDQGEVLTQAQQALTRVIGTGSYVNYINPMQTDWATSYWGANKTRLRRIVSAYDPGKVFDFPQSVLRG</sequence>
<proteinExistence type="predicted"/>
<accession>A0ACD5BDR1</accession>
<dbReference type="EC" id="1.-.-.-" evidence="1"/>